<evidence type="ECO:0000313" key="3">
    <source>
        <dbReference type="Proteomes" id="UP000271162"/>
    </source>
</evidence>
<accession>A0A0N4YI73</accession>
<organism evidence="4">
    <name type="scientific">Nippostrongylus brasiliensis</name>
    <name type="common">Rat hookworm</name>
    <dbReference type="NCBI Taxonomy" id="27835"/>
    <lineage>
        <taxon>Eukaryota</taxon>
        <taxon>Metazoa</taxon>
        <taxon>Ecdysozoa</taxon>
        <taxon>Nematoda</taxon>
        <taxon>Chromadorea</taxon>
        <taxon>Rhabditida</taxon>
        <taxon>Rhabditina</taxon>
        <taxon>Rhabditomorpha</taxon>
        <taxon>Strongyloidea</taxon>
        <taxon>Heligmosomidae</taxon>
        <taxon>Nippostrongylus</taxon>
    </lineage>
</organism>
<name>A0A0N4YI73_NIPBR</name>
<sequence>MGSHELPRLRRQKTHQCVSDRMLNLTLFSSCRFDSVAPLLGSTVRHIRVFVVSLFELMRQSFLRTQHQLGCFCFSLVLKFRCRAWEGRQAPGERRLDCHKEKRNETFFHTSALAQKINEGSTDDGTQFSIWLRRLEYVIRMRPVPLNAEQKANILIGHLDVVAREKPWMDSSKSENGLLWLGRGVRAGRDWSEGHYNRRYGAGRTDTRTEDKNADSGPEDDGGTLRGPHLLTRRRQL</sequence>
<dbReference type="WBParaSite" id="NBR_0001659801-mRNA-1">
    <property type="protein sequence ID" value="NBR_0001659801-mRNA-1"/>
    <property type="gene ID" value="NBR_0001659801"/>
</dbReference>
<evidence type="ECO:0000313" key="2">
    <source>
        <dbReference type="EMBL" id="VDL80194.1"/>
    </source>
</evidence>
<evidence type="ECO:0000256" key="1">
    <source>
        <dbReference type="SAM" id="MobiDB-lite"/>
    </source>
</evidence>
<reference evidence="2 3" key="2">
    <citation type="submission" date="2018-11" db="EMBL/GenBank/DDBJ databases">
        <authorList>
            <consortium name="Pathogen Informatics"/>
        </authorList>
    </citation>
    <scope>NUCLEOTIDE SEQUENCE [LARGE SCALE GENOMIC DNA]</scope>
</reference>
<dbReference type="EMBL" id="UYSL01022284">
    <property type="protein sequence ID" value="VDL80194.1"/>
    <property type="molecule type" value="Genomic_DNA"/>
</dbReference>
<gene>
    <name evidence="2" type="ORF">NBR_LOCUS16599</name>
</gene>
<feature type="compositionally biased region" description="Basic and acidic residues" evidence="1">
    <location>
        <begin position="205"/>
        <end position="214"/>
    </location>
</feature>
<keyword evidence="3" id="KW-1185">Reference proteome</keyword>
<evidence type="ECO:0000313" key="4">
    <source>
        <dbReference type="WBParaSite" id="NBR_0001659801-mRNA-1"/>
    </source>
</evidence>
<protein>
    <submittedName>
        <fullName evidence="4">Integrase_SAM-like_N domain-containing protein</fullName>
    </submittedName>
</protein>
<feature type="region of interest" description="Disordered" evidence="1">
    <location>
        <begin position="196"/>
        <end position="237"/>
    </location>
</feature>
<proteinExistence type="predicted"/>
<dbReference type="AlphaFoldDB" id="A0A0N4YI73"/>
<reference evidence="4" key="1">
    <citation type="submission" date="2017-02" db="UniProtKB">
        <authorList>
            <consortium name="WormBaseParasite"/>
        </authorList>
    </citation>
    <scope>IDENTIFICATION</scope>
</reference>
<dbReference type="Proteomes" id="UP000271162">
    <property type="component" value="Unassembled WGS sequence"/>
</dbReference>